<dbReference type="AlphaFoldDB" id="A0A4W5PNQ1"/>
<name>A0A4W5PNQ1_9TELE</name>
<dbReference type="Proteomes" id="UP000314982">
    <property type="component" value="Unassembled WGS sequence"/>
</dbReference>
<reference evidence="1" key="2">
    <citation type="submission" date="2025-08" db="UniProtKB">
        <authorList>
            <consortium name="Ensembl"/>
        </authorList>
    </citation>
    <scope>IDENTIFICATION</scope>
</reference>
<proteinExistence type="predicted"/>
<sequence>MSAGPFVAGLKCSGKFFGGFSSFAWQRETLQLIAIHLITLHDILEYMDQETEQLTQQIDIIAHAIQREKDMAAELELKSRLFSFGKYKAEDQDVMLEALGRKVAEVYRSYAGESGANLTTLQMLTNLEGRMGELLENVELFPKDRVLMAERAKEKERRLRLREEKVRVQKMQQEERLRKAFERAQADTKRPVSETHDNTIHNTHRQHTKCWSQILQKKASYMTSLTRCQCIDISTQTLM</sequence>
<evidence type="ECO:0000313" key="2">
    <source>
        <dbReference type="Proteomes" id="UP000314982"/>
    </source>
</evidence>
<evidence type="ECO:0000313" key="1">
    <source>
        <dbReference type="Ensembl" id="ENSHHUP00000065107.1"/>
    </source>
</evidence>
<reference evidence="2" key="1">
    <citation type="submission" date="2018-06" db="EMBL/GenBank/DDBJ databases">
        <title>Genome assembly of Danube salmon.</title>
        <authorList>
            <person name="Macqueen D.J."/>
            <person name="Gundappa M.K."/>
        </authorList>
    </citation>
    <scope>NUCLEOTIDE SEQUENCE [LARGE SCALE GENOMIC DNA]</scope>
</reference>
<dbReference type="PANTHER" id="PTHR21683">
    <property type="entry name" value="COILED-COIL DOMAIN-CONTAINING PROTEIN 42 LIKE-2-LIKE-RELATED"/>
    <property type="match status" value="1"/>
</dbReference>
<organism evidence="1 2">
    <name type="scientific">Hucho hucho</name>
    <name type="common">huchen</name>
    <dbReference type="NCBI Taxonomy" id="62062"/>
    <lineage>
        <taxon>Eukaryota</taxon>
        <taxon>Metazoa</taxon>
        <taxon>Chordata</taxon>
        <taxon>Craniata</taxon>
        <taxon>Vertebrata</taxon>
        <taxon>Euteleostomi</taxon>
        <taxon>Actinopterygii</taxon>
        <taxon>Neopterygii</taxon>
        <taxon>Teleostei</taxon>
        <taxon>Protacanthopterygii</taxon>
        <taxon>Salmoniformes</taxon>
        <taxon>Salmonidae</taxon>
        <taxon>Salmoninae</taxon>
        <taxon>Hucho</taxon>
    </lineage>
</organism>
<keyword evidence="2" id="KW-1185">Reference proteome</keyword>
<dbReference type="STRING" id="62062.ENSHHUP00000065107"/>
<accession>A0A4W5PNQ1</accession>
<dbReference type="GeneTree" id="ENSGT00940000153110"/>
<protein>
    <submittedName>
        <fullName evidence="1">Uncharacterized protein</fullName>
    </submittedName>
</protein>
<dbReference type="InterPro" id="IPR051147">
    <property type="entry name" value="CFAP_domain-containing"/>
</dbReference>
<reference evidence="1" key="3">
    <citation type="submission" date="2025-09" db="UniProtKB">
        <authorList>
            <consortium name="Ensembl"/>
        </authorList>
    </citation>
    <scope>IDENTIFICATION</scope>
</reference>
<dbReference type="Ensembl" id="ENSHHUT00000067316.1">
    <property type="protein sequence ID" value="ENSHHUP00000065107.1"/>
    <property type="gene ID" value="ENSHHUG00000038445.1"/>
</dbReference>
<dbReference type="PANTHER" id="PTHR21683:SF3">
    <property type="entry name" value="CILIA AND FLAGELLA ASSOCIATED PROTEIN 100"/>
    <property type="match status" value="1"/>
</dbReference>